<keyword evidence="9" id="KW-1185">Reference proteome</keyword>
<keyword evidence="4 6" id="KW-1133">Transmembrane helix</keyword>
<feature type="domain" description="SSD" evidence="7">
    <location>
        <begin position="564"/>
        <end position="727"/>
    </location>
</feature>
<feature type="transmembrane region" description="Helical" evidence="6">
    <location>
        <begin position="229"/>
        <end position="249"/>
    </location>
</feature>
<dbReference type="PROSITE" id="PS50156">
    <property type="entry name" value="SSD"/>
    <property type="match status" value="2"/>
</dbReference>
<feature type="transmembrane region" description="Helical" evidence="6">
    <location>
        <begin position="602"/>
        <end position="622"/>
    </location>
</feature>
<evidence type="ECO:0000259" key="7">
    <source>
        <dbReference type="PROSITE" id="PS50156"/>
    </source>
</evidence>
<proteinExistence type="predicted"/>
<protein>
    <submittedName>
        <fullName evidence="8">Hydrophobe/amphiphile efflux-3 (HAE3) family transporter</fullName>
    </submittedName>
</protein>
<keyword evidence="5 6" id="KW-0472">Membrane</keyword>
<dbReference type="InterPro" id="IPR001036">
    <property type="entry name" value="Acrflvin-R"/>
</dbReference>
<comment type="subcellular location">
    <subcellularLocation>
        <location evidence="1">Cell membrane</location>
        <topology evidence="1">Multi-pass membrane protein</topology>
    </subcellularLocation>
</comment>
<evidence type="ECO:0000256" key="4">
    <source>
        <dbReference type="ARBA" id="ARBA00022989"/>
    </source>
</evidence>
<dbReference type="AlphaFoldDB" id="A0A8E7EIB2"/>
<feature type="transmembrane region" description="Helical" evidence="6">
    <location>
        <begin position="702"/>
        <end position="729"/>
    </location>
</feature>
<dbReference type="InterPro" id="IPR004869">
    <property type="entry name" value="MMPL_dom"/>
</dbReference>
<dbReference type="Gene3D" id="1.20.1640.10">
    <property type="entry name" value="Multidrug efflux transporter AcrB transmembrane domain"/>
    <property type="match status" value="2"/>
</dbReference>
<evidence type="ECO:0000256" key="6">
    <source>
        <dbReference type="SAM" id="Phobius"/>
    </source>
</evidence>
<feature type="domain" description="SSD" evidence="7">
    <location>
        <begin position="237"/>
        <end position="353"/>
    </location>
</feature>
<gene>
    <name evidence="8" type="ORF">KHC33_11175</name>
</gene>
<dbReference type="RefSeq" id="WP_214418718.1">
    <property type="nucleotide sequence ID" value="NZ_CP075546.1"/>
</dbReference>
<evidence type="ECO:0000313" key="9">
    <source>
        <dbReference type="Proteomes" id="UP000680656"/>
    </source>
</evidence>
<keyword evidence="2" id="KW-1003">Cell membrane</keyword>
<feature type="transmembrane region" description="Helical" evidence="6">
    <location>
        <begin position="255"/>
        <end position="273"/>
    </location>
</feature>
<feature type="transmembrane region" description="Helical" evidence="6">
    <location>
        <begin position="302"/>
        <end position="325"/>
    </location>
</feature>
<feature type="transmembrane region" description="Helical" evidence="6">
    <location>
        <begin position="388"/>
        <end position="404"/>
    </location>
</feature>
<dbReference type="Proteomes" id="UP000680656">
    <property type="component" value="Chromosome"/>
</dbReference>
<name>A0A8E7EIB2_9EURY</name>
<feature type="transmembrane region" description="Helical" evidence="6">
    <location>
        <begin position="673"/>
        <end position="696"/>
    </location>
</feature>
<sequence length="740" mass="80815">MSLVHRFYEKVADLVIAKPAGVLLVMALLFLASFTVIGNLSMDSGSDIILAADDPSMIWYNTYTDDYSLEKVVLLYINAPQPLDYTLLHDLLIMEREISRIPGVIGTQTAADAILAAHGGTLPKTNAEITAVFQRLPKSDQESLVPDSLHMLGMITARGDPTALLSPIQTIIDNAVLPPGVTIEVSGTDAFNDQMLDNMTTEIVVLILGAFALMFVGLFVLFDSVRYRLLPLVFVLTALVYLFGILGALRIPMNIGAIGAFPVLLGLGIDYAVQFQSRLNDELLISPLPVAIRTTICNTGYAVLNAMIATALGFIVLFITPLPILTGFTQTAIIGIICAYGVTLFGFPALAILMDYKPKVRVSGGFNLFDTYNQFLSKMALHIARRPFVLLVLVMMLAGVGMVIDDQIPIDTSENSMVPPDMPAKVVMDKVTAMLGSQTPVELLITAPDVTSLDVIRWMDRYGNFIQEVYPDKILGVSGISSLIKQYNNGTIPYSQTELNQVMAVIPAHEKRQYLDGITSGLLELQTVDLTSQESSDMRKVILDTLGWVETPPGLTVRTTGDFEINAITLDYIVYYKPLMTALAFLMIFLFLIVAYRHIVAVAPLFPIICVVGWNAVVMWVFSIDYTFITASLGAITIGVSSEYTILMMERYLEEKETSPDPQTAIQNGVQKIGASVTVSGLVTAFGFSALLLSSFPIISNFGIMTVIAVVFSLLGAIIIMPAVLSIMGRLEEWVIHRRS</sequence>
<feature type="transmembrane region" description="Helical" evidence="6">
    <location>
        <begin position="575"/>
        <end position="595"/>
    </location>
</feature>
<organism evidence="8 9">
    <name type="scientific">Methanospirillum purgamenti</name>
    <dbReference type="NCBI Taxonomy" id="2834276"/>
    <lineage>
        <taxon>Archaea</taxon>
        <taxon>Methanobacteriati</taxon>
        <taxon>Methanobacteriota</taxon>
        <taxon>Stenosarchaea group</taxon>
        <taxon>Methanomicrobia</taxon>
        <taxon>Methanomicrobiales</taxon>
        <taxon>Methanospirillaceae</taxon>
        <taxon>Methanospirillum</taxon>
    </lineage>
</organism>
<dbReference type="KEGG" id="mrtj:KHC33_11175"/>
<evidence type="ECO:0000256" key="5">
    <source>
        <dbReference type="ARBA" id="ARBA00023136"/>
    </source>
</evidence>
<dbReference type="PANTHER" id="PTHR33406">
    <property type="entry name" value="MEMBRANE PROTEIN MJ1562-RELATED"/>
    <property type="match status" value="1"/>
</dbReference>
<evidence type="ECO:0000256" key="1">
    <source>
        <dbReference type="ARBA" id="ARBA00004651"/>
    </source>
</evidence>
<feature type="transmembrane region" description="Helical" evidence="6">
    <location>
        <begin position="331"/>
        <end position="353"/>
    </location>
</feature>
<dbReference type="GO" id="GO:0022857">
    <property type="term" value="F:transmembrane transporter activity"/>
    <property type="evidence" value="ECO:0007669"/>
    <property type="project" value="InterPro"/>
</dbReference>
<dbReference type="EMBL" id="CP075546">
    <property type="protein sequence ID" value="QVV87899.1"/>
    <property type="molecule type" value="Genomic_DNA"/>
</dbReference>
<dbReference type="InterPro" id="IPR000731">
    <property type="entry name" value="SSD"/>
</dbReference>
<dbReference type="InterPro" id="IPR050545">
    <property type="entry name" value="Mycobact_MmpL"/>
</dbReference>
<dbReference type="NCBIfam" id="TIGR00921">
    <property type="entry name" value="2A067"/>
    <property type="match status" value="1"/>
</dbReference>
<evidence type="ECO:0000313" key="8">
    <source>
        <dbReference type="EMBL" id="QVV87899.1"/>
    </source>
</evidence>
<evidence type="ECO:0000256" key="3">
    <source>
        <dbReference type="ARBA" id="ARBA00022692"/>
    </source>
</evidence>
<feature type="transmembrane region" description="Helical" evidence="6">
    <location>
        <begin position="203"/>
        <end position="222"/>
    </location>
</feature>
<reference evidence="8 9" key="1">
    <citation type="submission" date="2021-05" db="EMBL/GenBank/DDBJ databases">
        <title>A novel Methanospirillum isolate from a pyrite-forming mixed culture.</title>
        <authorList>
            <person name="Bunk B."/>
            <person name="Sproer C."/>
            <person name="Spring S."/>
            <person name="Pester M."/>
        </authorList>
    </citation>
    <scope>NUCLEOTIDE SEQUENCE [LARGE SCALE GENOMIC DNA]</scope>
    <source>
        <strain evidence="8 9">J.3.6.1-F.2.7.3</strain>
    </source>
</reference>
<dbReference type="SUPFAM" id="SSF82866">
    <property type="entry name" value="Multidrug efflux transporter AcrB transmembrane domain"/>
    <property type="match status" value="2"/>
</dbReference>
<dbReference type="PANTHER" id="PTHR33406:SF13">
    <property type="entry name" value="MEMBRANE PROTEIN YDFJ"/>
    <property type="match status" value="1"/>
</dbReference>
<accession>A0A8E7EIB2</accession>
<dbReference type="GO" id="GO:0005886">
    <property type="term" value="C:plasma membrane"/>
    <property type="evidence" value="ECO:0007669"/>
    <property type="project" value="UniProtKB-SubCell"/>
</dbReference>
<dbReference type="GeneID" id="65097753"/>
<feature type="transmembrane region" description="Helical" evidence="6">
    <location>
        <begin position="628"/>
        <end position="647"/>
    </location>
</feature>
<dbReference type="Pfam" id="PF03176">
    <property type="entry name" value="MMPL"/>
    <property type="match status" value="2"/>
</dbReference>
<dbReference type="PRINTS" id="PR00702">
    <property type="entry name" value="ACRIFLAVINRP"/>
</dbReference>
<feature type="transmembrane region" description="Helical" evidence="6">
    <location>
        <begin position="21"/>
        <end position="40"/>
    </location>
</feature>
<evidence type="ECO:0000256" key="2">
    <source>
        <dbReference type="ARBA" id="ARBA00022475"/>
    </source>
</evidence>
<keyword evidence="3 6" id="KW-0812">Transmembrane</keyword>